<dbReference type="STRING" id="64571.A0A1Y2GG15"/>
<name>A0A1Y2GG15_9FUNG</name>
<keyword evidence="2" id="KW-1133">Transmembrane helix</keyword>
<dbReference type="InterPro" id="IPR000182">
    <property type="entry name" value="GNAT_dom"/>
</dbReference>
<dbReference type="InterPro" id="IPR050769">
    <property type="entry name" value="NAT_camello-type"/>
</dbReference>
<dbReference type="GeneID" id="33566888"/>
<evidence type="ECO:0000259" key="3">
    <source>
        <dbReference type="PROSITE" id="PS51186"/>
    </source>
</evidence>
<reference evidence="4 5" key="1">
    <citation type="submission" date="2016-07" db="EMBL/GenBank/DDBJ databases">
        <title>Pervasive Adenine N6-methylation of Active Genes in Fungi.</title>
        <authorList>
            <consortium name="DOE Joint Genome Institute"/>
            <person name="Mondo S.J."/>
            <person name="Dannebaum R.O."/>
            <person name="Kuo R.C."/>
            <person name="Labutti K."/>
            <person name="Haridas S."/>
            <person name="Kuo A."/>
            <person name="Salamov A."/>
            <person name="Ahrendt S.R."/>
            <person name="Lipzen A."/>
            <person name="Sullivan W."/>
            <person name="Andreopoulos W.B."/>
            <person name="Clum A."/>
            <person name="Lindquist E."/>
            <person name="Daum C."/>
            <person name="Ramamoorthy G.K."/>
            <person name="Gryganskyi A."/>
            <person name="Culley D."/>
            <person name="Magnuson J.K."/>
            <person name="James T.Y."/>
            <person name="O'Malley M.A."/>
            <person name="Stajich J.E."/>
            <person name="Spatafora J.W."/>
            <person name="Visel A."/>
            <person name="Grigoriev I.V."/>
        </authorList>
    </citation>
    <scope>NUCLEOTIDE SEQUENCE [LARGE SCALE GENOMIC DNA]</scope>
    <source>
        <strain evidence="4 5">NRRL 3116</strain>
    </source>
</reference>
<feature type="transmembrane region" description="Helical" evidence="2">
    <location>
        <begin position="128"/>
        <end position="147"/>
    </location>
</feature>
<dbReference type="CDD" id="cd04301">
    <property type="entry name" value="NAT_SF"/>
    <property type="match status" value="1"/>
</dbReference>
<dbReference type="InParanoid" id="A0A1Y2GG15"/>
<evidence type="ECO:0000313" key="4">
    <source>
        <dbReference type="EMBL" id="ORZ09757.1"/>
    </source>
</evidence>
<dbReference type="InterPro" id="IPR016181">
    <property type="entry name" value="Acyl_CoA_acyltransferase"/>
</dbReference>
<evidence type="ECO:0000313" key="5">
    <source>
        <dbReference type="Proteomes" id="UP000193648"/>
    </source>
</evidence>
<dbReference type="Pfam" id="PF00583">
    <property type="entry name" value="Acetyltransf_1"/>
    <property type="match status" value="1"/>
</dbReference>
<sequence length="341" mass="38967">MIMIDNSEILIRPYKAEDHEQVVPIILKGFHWVDYPIFLSKAKHRSTILSILIKSFIYTALIELALVAFINTRHNSFVSGPSPSSPPLSSLFSFTRLSFGRLKDVAETLTRPGSTQGIILQFIKPSTVLIWALVTIVVTLITLMGIYRWTLGIGQEYITNCFNDDLGDIQGYYQSQSFATKGRKNRSQFWVACLRTHPQLVMGCIALDDNWAHSDYLKKKHLAQGGTEESFKEPNEVMDAELRRLSVDPNYRRLGIAKMLIQTLLESAKEQGFRRVFVMSTYIQTAALKRYIQYGFDKERTITYGGDTKTWLGSVNLYSTEQDKEEQKKKQKEMLQEIGIA</sequence>
<dbReference type="PROSITE" id="PS51186">
    <property type="entry name" value="GNAT"/>
    <property type="match status" value="1"/>
</dbReference>
<feature type="domain" description="N-acetyltransferase" evidence="3">
    <location>
        <begin position="144"/>
        <end position="318"/>
    </location>
</feature>
<keyword evidence="1" id="KW-0808">Transferase</keyword>
<dbReference type="OrthoDB" id="41532at2759"/>
<dbReference type="AlphaFoldDB" id="A0A1Y2GG15"/>
<dbReference type="Gene3D" id="3.40.630.30">
    <property type="match status" value="1"/>
</dbReference>
<dbReference type="Proteomes" id="UP000193648">
    <property type="component" value="Unassembled WGS sequence"/>
</dbReference>
<proteinExistence type="predicted"/>
<evidence type="ECO:0000256" key="2">
    <source>
        <dbReference type="SAM" id="Phobius"/>
    </source>
</evidence>
<gene>
    <name evidence="4" type="ORF">BCR41DRAFT_358430</name>
</gene>
<keyword evidence="2" id="KW-0472">Membrane</keyword>
<evidence type="ECO:0000256" key="1">
    <source>
        <dbReference type="ARBA" id="ARBA00022679"/>
    </source>
</evidence>
<dbReference type="RefSeq" id="XP_021879027.1">
    <property type="nucleotide sequence ID" value="XM_022025044.1"/>
</dbReference>
<organism evidence="4 5">
    <name type="scientific">Lobosporangium transversale</name>
    <dbReference type="NCBI Taxonomy" id="64571"/>
    <lineage>
        <taxon>Eukaryota</taxon>
        <taxon>Fungi</taxon>
        <taxon>Fungi incertae sedis</taxon>
        <taxon>Mucoromycota</taxon>
        <taxon>Mortierellomycotina</taxon>
        <taxon>Mortierellomycetes</taxon>
        <taxon>Mortierellales</taxon>
        <taxon>Mortierellaceae</taxon>
        <taxon>Lobosporangium</taxon>
    </lineage>
</organism>
<dbReference type="PANTHER" id="PTHR13947:SF37">
    <property type="entry name" value="LD18367P"/>
    <property type="match status" value="1"/>
</dbReference>
<comment type="caution">
    <text evidence="4">The sequence shown here is derived from an EMBL/GenBank/DDBJ whole genome shotgun (WGS) entry which is preliminary data.</text>
</comment>
<dbReference type="EMBL" id="MCFF01000033">
    <property type="protein sequence ID" value="ORZ09757.1"/>
    <property type="molecule type" value="Genomic_DNA"/>
</dbReference>
<keyword evidence="5" id="KW-1185">Reference proteome</keyword>
<accession>A0A1Y2GG15</accession>
<feature type="transmembrane region" description="Helical" evidence="2">
    <location>
        <begin position="48"/>
        <end position="70"/>
    </location>
</feature>
<protein>
    <recommendedName>
        <fullName evidence="3">N-acetyltransferase domain-containing protein</fullName>
    </recommendedName>
</protein>
<dbReference type="PANTHER" id="PTHR13947">
    <property type="entry name" value="GNAT FAMILY N-ACETYLTRANSFERASE"/>
    <property type="match status" value="1"/>
</dbReference>
<keyword evidence="2" id="KW-0812">Transmembrane</keyword>
<dbReference type="SUPFAM" id="SSF55729">
    <property type="entry name" value="Acyl-CoA N-acyltransferases (Nat)"/>
    <property type="match status" value="1"/>
</dbReference>
<dbReference type="GO" id="GO:0008080">
    <property type="term" value="F:N-acetyltransferase activity"/>
    <property type="evidence" value="ECO:0007669"/>
    <property type="project" value="InterPro"/>
</dbReference>